<dbReference type="RefSeq" id="WP_013505948.1">
    <property type="nucleotide sequence ID" value="NC_014836.1"/>
</dbReference>
<accession>E6W5N6</accession>
<dbReference type="InParanoid" id="E6W5N6"/>
<dbReference type="SUPFAM" id="SSF49764">
    <property type="entry name" value="HSP20-like chaperones"/>
    <property type="match status" value="1"/>
</dbReference>
<dbReference type="eggNOG" id="COG0071">
    <property type="taxonomic scope" value="Bacteria"/>
</dbReference>
<dbReference type="AlphaFoldDB" id="E6W5N6"/>
<dbReference type="CDD" id="cd06464">
    <property type="entry name" value="ACD_sHsps-like"/>
    <property type="match status" value="1"/>
</dbReference>
<comment type="similarity">
    <text evidence="1 2">Belongs to the small heat shock protein (HSP20) family.</text>
</comment>
<dbReference type="Proteomes" id="UP000002572">
    <property type="component" value="Chromosome"/>
</dbReference>
<dbReference type="InterPro" id="IPR002068">
    <property type="entry name" value="A-crystallin/Hsp20_dom"/>
</dbReference>
<evidence type="ECO:0000256" key="2">
    <source>
        <dbReference type="RuleBase" id="RU003616"/>
    </source>
</evidence>
<dbReference type="Pfam" id="PF00011">
    <property type="entry name" value="HSP20"/>
    <property type="match status" value="1"/>
</dbReference>
<evidence type="ECO:0000259" key="3">
    <source>
        <dbReference type="PROSITE" id="PS01031"/>
    </source>
</evidence>
<keyword evidence="5" id="KW-1185">Reference proteome</keyword>
<dbReference type="Gene3D" id="2.60.40.790">
    <property type="match status" value="1"/>
</dbReference>
<dbReference type="HOGENOM" id="CLU_046737_9_3_0"/>
<keyword evidence="4" id="KW-0346">Stress response</keyword>
<protein>
    <submittedName>
        <fullName evidence="4">Heat shock protein Hsp20</fullName>
    </submittedName>
</protein>
<dbReference type="InterPro" id="IPR031107">
    <property type="entry name" value="Small_HSP"/>
</dbReference>
<gene>
    <name evidence="4" type="ordered locus">Selin_1332</name>
</gene>
<reference evidence="4 5" key="1">
    <citation type="submission" date="2010-12" db="EMBL/GenBank/DDBJ databases">
        <title>Complete sequence of Desulfurispirillum indicum S5.</title>
        <authorList>
            <consortium name="US DOE Joint Genome Institute"/>
            <person name="Lucas S."/>
            <person name="Copeland A."/>
            <person name="Lapidus A."/>
            <person name="Cheng J.-F."/>
            <person name="Goodwin L."/>
            <person name="Pitluck S."/>
            <person name="Chertkov O."/>
            <person name="Held B."/>
            <person name="Detter J.C."/>
            <person name="Han C."/>
            <person name="Tapia R."/>
            <person name="Land M."/>
            <person name="Hauser L."/>
            <person name="Kyrpides N."/>
            <person name="Ivanova N."/>
            <person name="Mikhailova N."/>
            <person name="Haggblom M."/>
            <person name="Rauschenbach I."/>
            <person name="Bini E."/>
            <person name="Woyke T."/>
        </authorList>
    </citation>
    <scope>NUCLEOTIDE SEQUENCE [LARGE SCALE GENOMIC DNA]</scope>
    <source>
        <strain evidence="5">ATCC BAA-1389 / DSM 22839 / S5</strain>
    </source>
</reference>
<evidence type="ECO:0000313" key="5">
    <source>
        <dbReference type="Proteomes" id="UP000002572"/>
    </source>
</evidence>
<feature type="domain" description="SHSP" evidence="3">
    <location>
        <begin position="18"/>
        <end position="125"/>
    </location>
</feature>
<dbReference type="EMBL" id="CP002432">
    <property type="protein sequence ID" value="ADU66067.1"/>
    <property type="molecule type" value="Genomic_DNA"/>
</dbReference>
<proteinExistence type="inferred from homology"/>
<dbReference type="InterPro" id="IPR008978">
    <property type="entry name" value="HSP20-like_chaperone"/>
</dbReference>
<evidence type="ECO:0000313" key="4">
    <source>
        <dbReference type="EMBL" id="ADU66067.1"/>
    </source>
</evidence>
<dbReference type="PANTHER" id="PTHR11527">
    <property type="entry name" value="HEAT-SHOCK PROTEIN 20 FAMILY MEMBER"/>
    <property type="match status" value="1"/>
</dbReference>
<name>E6W5N6_DESIS</name>
<dbReference type="KEGG" id="din:Selin_1332"/>
<sequence>MSNIEQHNQQGELEASLKTDNTIAPHVDVLEYDDSLHLIFQLPGVKRSQLDIHAEGDMLSVSTTGISSAEREYRHQEFLLQNYARQFRVSRKYDLSRIHAVYEDGELRLRVPKSEKEKARKVTIQ</sequence>
<evidence type="ECO:0000256" key="1">
    <source>
        <dbReference type="PROSITE-ProRule" id="PRU00285"/>
    </source>
</evidence>
<organism evidence="4 5">
    <name type="scientific">Desulfurispirillum indicum (strain ATCC BAA-1389 / DSM 22839 / S5)</name>
    <dbReference type="NCBI Taxonomy" id="653733"/>
    <lineage>
        <taxon>Bacteria</taxon>
        <taxon>Pseudomonadati</taxon>
        <taxon>Chrysiogenota</taxon>
        <taxon>Chrysiogenia</taxon>
        <taxon>Chrysiogenales</taxon>
        <taxon>Chrysiogenaceae</taxon>
        <taxon>Desulfurispirillum</taxon>
    </lineage>
</organism>
<dbReference type="PROSITE" id="PS01031">
    <property type="entry name" value="SHSP"/>
    <property type="match status" value="1"/>
</dbReference>
<dbReference type="OrthoDB" id="9788892at2"/>
<dbReference type="STRING" id="653733.Selin_1332"/>